<sequence length="383" mass="42906">MAIANRIIFFTLINGISRNIYQVLFNLYLKNLGYQNDIIGTIMSVNLWGSAILGLIIGILSDKYGRKKMLFVVQPLVSLFAILRLNPSNLMLLYVFSFLFGGFNASIRLLTDVFLVENTHHKNRAKYFGLNFGVNMFTGVLGNGIGGFLGDLLGFRFTMILAMVLRVFSILPVMNIIENKVKVENVKLNEFQKKIFAFYIFSTASVGFGAGLFIHFGNVIFYDLFSLTATFIGFILALAQLGTSIGSTFSHKLGKKFGAAKVLMLSNMVVPILILLLAFIREPITFTTIYIGRFTIMNMVNPIFNTLVLSYLPSNILASSTGIRNFANNVSRAFAAILFSVLALSSKGYMIIFLISSVFYFINGFLMIIFYKNMVGKDKRFYD</sequence>
<dbReference type="Gene3D" id="1.20.1250.20">
    <property type="entry name" value="MFS general substrate transporter like domains"/>
    <property type="match status" value="1"/>
</dbReference>
<dbReference type="Pfam" id="PF07690">
    <property type="entry name" value="MFS_1"/>
    <property type="match status" value="2"/>
</dbReference>
<evidence type="ECO:0000313" key="7">
    <source>
        <dbReference type="Proteomes" id="UP000242616"/>
    </source>
</evidence>
<feature type="transmembrane region" description="Helical" evidence="4">
    <location>
        <begin position="262"/>
        <end position="280"/>
    </location>
</feature>
<reference evidence="6 7" key="1">
    <citation type="submission" date="2015-06" db="EMBL/GenBank/DDBJ databases">
        <title>Genome sequencing of Thermotogales isolates from hydrothermal vents.</title>
        <authorList>
            <person name="Haverkamp T.H."/>
            <person name="Kublanov I.V."/>
            <person name="Nesbo C.L."/>
        </authorList>
    </citation>
    <scope>NUCLEOTIDE SEQUENCE [LARGE SCALE GENOMIC DNA]</scope>
    <source>
        <strain evidence="7">ik275mar</strain>
    </source>
</reference>
<feature type="transmembrane region" description="Helical" evidence="4">
    <location>
        <begin position="7"/>
        <end position="29"/>
    </location>
</feature>
<gene>
    <name evidence="6" type="ORF">XJ44_07430</name>
</gene>
<feature type="transmembrane region" description="Helical" evidence="4">
    <location>
        <begin position="292"/>
        <end position="314"/>
    </location>
</feature>
<evidence type="ECO:0000313" key="6">
    <source>
        <dbReference type="EMBL" id="ONN26695.1"/>
    </source>
</evidence>
<feature type="transmembrane region" description="Helical" evidence="4">
    <location>
        <begin position="155"/>
        <end position="174"/>
    </location>
</feature>
<dbReference type="InterPro" id="IPR011701">
    <property type="entry name" value="MFS"/>
</dbReference>
<keyword evidence="2 4" id="KW-1133">Transmembrane helix</keyword>
<dbReference type="PANTHER" id="PTHR23520:SF5">
    <property type="entry name" value="TRANSPORTER, PUTATIVE (AFU_ORTHOLOGUE AFUA_3G04000)-RELATED"/>
    <property type="match status" value="1"/>
</dbReference>
<dbReference type="PROSITE" id="PS50850">
    <property type="entry name" value="MFS"/>
    <property type="match status" value="1"/>
</dbReference>
<evidence type="ECO:0000256" key="2">
    <source>
        <dbReference type="ARBA" id="ARBA00022989"/>
    </source>
</evidence>
<feature type="transmembrane region" description="Helical" evidence="4">
    <location>
        <begin position="195"/>
        <end position="214"/>
    </location>
</feature>
<dbReference type="RefSeq" id="WP_077198584.1">
    <property type="nucleotide sequence ID" value="NZ_LBFC01000022.1"/>
</dbReference>
<feature type="transmembrane region" description="Helical" evidence="4">
    <location>
        <begin position="69"/>
        <end position="85"/>
    </location>
</feature>
<evidence type="ECO:0000256" key="1">
    <source>
        <dbReference type="ARBA" id="ARBA00022692"/>
    </source>
</evidence>
<keyword evidence="7" id="KW-1185">Reference proteome</keyword>
<feature type="transmembrane region" description="Helical" evidence="4">
    <location>
        <begin position="127"/>
        <end position="149"/>
    </location>
</feature>
<comment type="caution">
    <text evidence="6">The sequence shown here is derived from an EMBL/GenBank/DDBJ whole genome shotgun (WGS) entry which is preliminary data.</text>
</comment>
<dbReference type="SUPFAM" id="SSF103473">
    <property type="entry name" value="MFS general substrate transporter"/>
    <property type="match status" value="1"/>
</dbReference>
<feature type="transmembrane region" description="Helical" evidence="4">
    <location>
        <begin position="350"/>
        <end position="371"/>
    </location>
</feature>
<keyword evidence="3 4" id="KW-0472">Membrane</keyword>
<name>A0ABX3IGY0_9BACT</name>
<dbReference type="Proteomes" id="UP000242616">
    <property type="component" value="Unassembled WGS sequence"/>
</dbReference>
<feature type="transmembrane region" description="Helical" evidence="4">
    <location>
        <begin position="91"/>
        <end position="115"/>
    </location>
</feature>
<dbReference type="InterPro" id="IPR020846">
    <property type="entry name" value="MFS_dom"/>
</dbReference>
<accession>A0ABX3IGY0</accession>
<proteinExistence type="predicted"/>
<feature type="transmembrane region" description="Helical" evidence="4">
    <location>
        <begin position="220"/>
        <end position="241"/>
    </location>
</feature>
<evidence type="ECO:0000259" key="5">
    <source>
        <dbReference type="PROSITE" id="PS50850"/>
    </source>
</evidence>
<feature type="transmembrane region" description="Helical" evidence="4">
    <location>
        <begin position="326"/>
        <end position="344"/>
    </location>
</feature>
<evidence type="ECO:0000256" key="4">
    <source>
        <dbReference type="SAM" id="Phobius"/>
    </source>
</evidence>
<dbReference type="EMBL" id="LBFC01000022">
    <property type="protein sequence ID" value="ONN26695.1"/>
    <property type="molecule type" value="Genomic_DNA"/>
</dbReference>
<organism evidence="6 7">
    <name type="scientific">Thermosipho affectus</name>
    <dbReference type="NCBI Taxonomy" id="660294"/>
    <lineage>
        <taxon>Bacteria</taxon>
        <taxon>Thermotogati</taxon>
        <taxon>Thermotogota</taxon>
        <taxon>Thermotogae</taxon>
        <taxon>Thermotogales</taxon>
        <taxon>Fervidobacteriaceae</taxon>
        <taxon>Thermosipho</taxon>
    </lineage>
</organism>
<protein>
    <submittedName>
        <fullName evidence="6">MFS transporter</fullName>
    </submittedName>
</protein>
<feature type="domain" description="Major facilitator superfamily (MFS) profile" evidence="5">
    <location>
        <begin position="3"/>
        <end position="375"/>
    </location>
</feature>
<keyword evidence="1 4" id="KW-0812">Transmembrane</keyword>
<dbReference type="PANTHER" id="PTHR23520">
    <property type="entry name" value="TRANSPORTER, PUTATIVE (AFU_ORTHOLOGUE AFUA_3G04000)-RELATED"/>
    <property type="match status" value="1"/>
</dbReference>
<evidence type="ECO:0000256" key="3">
    <source>
        <dbReference type="ARBA" id="ARBA00023136"/>
    </source>
</evidence>
<feature type="transmembrane region" description="Helical" evidence="4">
    <location>
        <begin position="41"/>
        <end position="60"/>
    </location>
</feature>
<dbReference type="InterPro" id="IPR036259">
    <property type="entry name" value="MFS_trans_sf"/>
</dbReference>